<evidence type="ECO:0000313" key="2">
    <source>
        <dbReference type="EMBL" id="CAG8904777.1"/>
    </source>
</evidence>
<feature type="region of interest" description="Disordered" evidence="1">
    <location>
        <begin position="276"/>
        <end position="311"/>
    </location>
</feature>
<organism evidence="2 3">
    <name type="scientific">Penicillium egyptiacum</name>
    <dbReference type="NCBI Taxonomy" id="1303716"/>
    <lineage>
        <taxon>Eukaryota</taxon>
        <taxon>Fungi</taxon>
        <taxon>Dikarya</taxon>
        <taxon>Ascomycota</taxon>
        <taxon>Pezizomycotina</taxon>
        <taxon>Eurotiomycetes</taxon>
        <taxon>Eurotiomycetidae</taxon>
        <taxon>Eurotiales</taxon>
        <taxon>Aspergillaceae</taxon>
        <taxon>Penicillium</taxon>
    </lineage>
</organism>
<name>A0A9W4KLR2_9EURO</name>
<comment type="caution">
    <text evidence="2">The sequence shown here is derived from an EMBL/GenBank/DDBJ whole genome shotgun (WGS) entry which is preliminary data.</text>
</comment>
<keyword evidence="3" id="KW-1185">Reference proteome</keyword>
<evidence type="ECO:0000256" key="1">
    <source>
        <dbReference type="SAM" id="MobiDB-lite"/>
    </source>
</evidence>
<feature type="compositionally biased region" description="Basic and acidic residues" evidence="1">
    <location>
        <begin position="286"/>
        <end position="297"/>
    </location>
</feature>
<evidence type="ECO:0000313" key="3">
    <source>
        <dbReference type="Proteomes" id="UP001154252"/>
    </source>
</evidence>
<sequence length="311" mass="35163">MSLQGLGLISPFLQQPSYQSKFEISNISPMACATLKYGERQAGGRLLQQWMERPESDPSVPECPSHPSKLRLEDLKKSKALTIDTDMFPYVPVQIEEEFAGLGIMGPSGGAWTMVSIDGPVPTDSELQNLHAWEGQVAPRLLVVEEMQRIPEYFMSEVCQAVYQDRFEIGTLRYVYMIDVCNRDTLSFVKEELYTEPNGLVWPDDQIRDWQAGTPEFEALLGTQVGRTVAHLVLGAMGCGTRRISRIRSYHSFEGLQLQFAIEEIEQIVPTVAPSARVTRSMTRRQQVDESRKRKAEDEETEAKKIRKTAS</sequence>
<proteinExistence type="predicted"/>
<dbReference type="OrthoDB" id="4289218at2759"/>
<protein>
    <submittedName>
        <fullName evidence="2">Uncharacterized protein</fullName>
    </submittedName>
</protein>
<dbReference type="Proteomes" id="UP001154252">
    <property type="component" value="Unassembled WGS sequence"/>
</dbReference>
<dbReference type="AlphaFoldDB" id="A0A9W4KLR2"/>
<reference evidence="2" key="1">
    <citation type="submission" date="2021-07" db="EMBL/GenBank/DDBJ databases">
        <authorList>
            <person name="Branca A.L. A."/>
        </authorList>
    </citation>
    <scope>NUCLEOTIDE SEQUENCE</scope>
</reference>
<accession>A0A9W4KLR2</accession>
<dbReference type="EMBL" id="CAJVRC010000884">
    <property type="protein sequence ID" value="CAG8904777.1"/>
    <property type="molecule type" value="Genomic_DNA"/>
</dbReference>
<gene>
    <name evidence="2" type="ORF">PEGY_LOCUS7933</name>
</gene>